<accession>A0AAD5C060</accession>
<evidence type="ECO:0000313" key="1">
    <source>
        <dbReference type="EMBL" id="KAI7732495.1"/>
    </source>
</evidence>
<protein>
    <submittedName>
        <fullName evidence="1">Uncharacterized protein</fullName>
    </submittedName>
</protein>
<evidence type="ECO:0000313" key="2">
    <source>
        <dbReference type="Proteomes" id="UP001206925"/>
    </source>
</evidence>
<feature type="non-terminal residue" evidence="1">
    <location>
        <position position="150"/>
    </location>
</feature>
<keyword evidence="2" id="KW-1185">Reference proteome</keyword>
<dbReference type="EMBL" id="JAMZMK010010212">
    <property type="protein sequence ID" value="KAI7732495.1"/>
    <property type="molecule type" value="Genomic_DNA"/>
</dbReference>
<gene>
    <name evidence="1" type="ORF">M8C21_024214</name>
</gene>
<sequence>LNGSTLLQNADYDNKSNLLIVKCLIIRIYTNTLPNSSENLSSGLNFSLLDKKCFLFTIIKNHSSSYIRLMYVNMNLASDFSATNLLTYDQYVLRPLLNGYISMENRASSRYLCRDFSSEFMVQGKLTFFFKMDLKPSVIRGQNNKPFIFT</sequence>
<name>A0AAD5C060_AMBAR</name>
<dbReference type="AlphaFoldDB" id="A0AAD5C060"/>
<proteinExistence type="predicted"/>
<reference evidence="1" key="1">
    <citation type="submission" date="2022-06" db="EMBL/GenBank/DDBJ databases">
        <title>Uncovering the hologenomic basis of an extraordinary plant invasion.</title>
        <authorList>
            <person name="Bieker V.C."/>
            <person name="Martin M.D."/>
            <person name="Gilbert T."/>
            <person name="Hodgins K."/>
            <person name="Battlay P."/>
            <person name="Petersen B."/>
            <person name="Wilson J."/>
        </authorList>
    </citation>
    <scope>NUCLEOTIDE SEQUENCE</scope>
    <source>
        <strain evidence="1">AA19_3_7</strain>
        <tissue evidence="1">Leaf</tissue>
    </source>
</reference>
<comment type="caution">
    <text evidence="1">The sequence shown here is derived from an EMBL/GenBank/DDBJ whole genome shotgun (WGS) entry which is preliminary data.</text>
</comment>
<organism evidence="1 2">
    <name type="scientific">Ambrosia artemisiifolia</name>
    <name type="common">Common ragweed</name>
    <dbReference type="NCBI Taxonomy" id="4212"/>
    <lineage>
        <taxon>Eukaryota</taxon>
        <taxon>Viridiplantae</taxon>
        <taxon>Streptophyta</taxon>
        <taxon>Embryophyta</taxon>
        <taxon>Tracheophyta</taxon>
        <taxon>Spermatophyta</taxon>
        <taxon>Magnoliopsida</taxon>
        <taxon>eudicotyledons</taxon>
        <taxon>Gunneridae</taxon>
        <taxon>Pentapetalae</taxon>
        <taxon>asterids</taxon>
        <taxon>campanulids</taxon>
        <taxon>Asterales</taxon>
        <taxon>Asteraceae</taxon>
        <taxon>Asteroideae</taxon>
        <taxon>Heliantheae alliance</taxon>
        <taxon>Heliantheae</taxon>
        <taxon>Ambrosia</taxon>
    </lineage>
</organism>
<dbReference type="Proteomes" id="UP001206925">
    <property type="component" value="Unassembled WGS sequence"/>
</dbReference>